<feature type="region of interest" description="Disordered" evidence="1">
    <location>
        <begin position="1"/>
        <end position="52"/>
    </location>
</feature>
<name>A0A8X6YT24_9ARAC</name>
<evidence type="ECO:0000256" key="1">
    <source>
        <dbReference type="SAM" id="MobiDB-lite"/>
    </source>
</evidence>
<evidence type="ECO:0000313" key="2">
    <source>
        <dbReference type="EMBL" id="GFY78716.1"/>
    </source>
</evidence>
<gene>
    <name evidence="2" type="ORF">TNIN_49541</name>
</gene>
<dbReference type="OrthoDB" id="10656241at2759"/>
<feature type="compositionally biased region" description="Polar residues" evidence="1">
    <location>
        <begin position="1"/>
        <end position="10"/>
    </location>
</feature>
<dbReference type="Proteomes" id="UP000886998">
    <property type="component" value="Unassembled WGS sequence"/>
</dbReference>
<sequence length="161" mass="17799">MERNELSSGVYSRMEEDNGGAQAESSAEGASIDETTITVDAENGSPDKSAARTEFRRNSFLLVPERETTVNGGRQTSFTMNFDIPLTVQAFWKLSNMKPNVSDATSQIGFESFSSTQPNGIQRGFGFQGFALSHPNVIRRGTRLGPRTGNRSPYVRRIRKK</sequence>
<feature type="compositionally biased region" description="Low complexity" evidence="1">
    <location>
        <begin position="19"/>
        <end position="30"/>
    </location>
</feature>
<proteinExistence type="predicted"/>
<reference evidence="2" key="1">
    <citation type="submission" date="2020-08" db="EMBL/GenBank/DDBJ databases">
        <title>Multicomponent nature underlies the extraordinary mechanical properties of spider dragline silk.</title>
        <authorList>
            <person name="Kono N."/>
            <person name="Nakamura H."/>
            <person name="Mori M."/>
            <person name="Yoshida Y."/>
            <person name="Ohtoshi R."/>
            <person name="Malay A.D."/>
            <person name="Moran D.A.P."/>
            <person name="Tomita M."/>
            <person name="Numata K."/>
            <person name="Arakawa K."/>
        </authorList>
    </citation>
    <scope>NUCLEOTIDE SEQUENCE</scope>
</reference>
<comment type="caution">
    <text evidence="2">The sequence shown here is derived from an EMBL/GenBank/DDBJ whole genome shotgun (WGS) entry which is preliminary data.</text>
</comment>
<protein>
    <submittedName>
        <fullName evidence="2">Uncharacterized protein</fullName>
    </submittedName>
</protein>
<accession>A0A8X6YT24</accession>
<feature type="region of interest" description="Disordered" evidence="1">
    <location>
        <begin position="141"/>
        <end position="161"/>
    </location>
</feature>
<organism evidence="2 3">
    <name type="scientific">Trichonephila inaurata madagascariensis</name>
    <dbReference type="NCBI Taxonomy" id="2747483"/>
    <lineage>
        <taxon>Eukaryota</taxon>
        <taxon>Metazoa</taxon>
        <taxon>Ecdysozoa</taxon>
        <taxon>Arthropoda</taxon>
        <taxon>Chelicerata</taxon>
        <taxon>Arachnida</taxon>
        <taxon>Araneae</taxon>
        <taxon>Araneomorphae</taxon>
        <taxon>Entelegynae</taxon>
        <taxon>Araneoidea</taxon>
        <taxon>Nephilidae</taxon>
        <taxon>Trichonephila</taxon>
        <taxon>Trichonephila inaurata</taxon>
    </lineage>
</organism>
<dbReference type="AlphaFoldDB" id="A0A8X6YT24"/>
<keyword evidence="3" id="KW-1185">Reference proteome</keyword>
<dbReference type="EMBL" id="BMAV01023156">
    <property type="protein sequence ID" value="GFY78716.1"/>
    <property type="molecule type" value="Genomic_DNA"/>
</dbReference>
<evidence type="ECO:0000313" key="3">
    <source>
        <dbReference type="Proteomes" id="UP000886998"/>
    </source>
</evidence>